<dbReference type="InterPro" id="IPR000276">
    <property type="entry name" value="GPCR_Rhodpsn"/>
</dbReference>
<dbReference type="SUPFAM" id="SSF81321">
    <property type="entry name" value="Family A G protein-coupled receptor-like"/>
    <property type="match status" value="1"/>
</dbReference>
<dbReference type="KEGG" id="aten:116296900"/>
<keyword evidence="8" id="KW-1185">Reference proteome</keyword>
<name>A0A6P8I851_ACTTE</name>
<feature type="transmembrane region" description="Helical" evidence="6">
    <location>
        <begin position="102"/>
        <end position="122"/>
    </location>
</feature>
<accession>A0A6P8I851</accession>
<keyword evidence="5 6" id="KW-0472">Membrane</keyword>
<feature type="domain" description="G-protein coupled receptors family 1 profile" evidence="7">
    <location>
        <begin position="39"/>
        <end position="285"/>
    </location>
</feature>
<evidence type="ECO:0000256" key="5">
    <source>
        <dbReference type="ARBA" id="ARBA00023136"/>
    </source>
</evidence>
<dbReference type="GeneID" id="116296900"/>
<dbReference type="Pfam" id="PF00001">
    <property type="entry name" value="7tm_1"/>
    <property type="match status" value="1"/>
</dbReference>
<dbReference type="CDD" id="cd00637">
    <property type="entry name" value="7tm_classA_rhodopsin-like"/>
    <property type="match status" value="1"/>
</dbReference>
<feature type="transmembrane region" description="Helical" evidence="6">
    <location>
        <begin position="226"/>
        <end position="246"/>
    </location>
</feature>
<dbReference type="AlphaFoldDB" id="A0A6P8I851"/>
<dbReference type="PROSITE" id="PS50262">
    <property type="entry name" value="G_PROTEIN_RECEP_F1_2"/>
    <property type="match status" value="1"/>
</dbReference>
<dbReference type="InParanoid" id="A0A6P8I851"/>
<feature type="transmembrane region" description="Helical" evidence="6">
    <location>
        <begin position="60"/>
        <end position="82"/>
    </location>
</feature>
<evidence type="ECO:0000256" key="6">
    <source>
        <dbReference type="SAM" id="Phobius"/>
    </source>
</evidence>
<dbReference type="RefSeq" id="XP_031560870.1">
    <property type="nucleotide sequence ID" value="XM_031705010.1"/>
</dbReference>
<dbReference type="Gene3D" id="1.20.1070.10">
    <property type="entry name" value="Rhodopsin 7-helix transmembrane proteins"/>
    <property type="match status" value="1"/>
</dbReference>
<feature type="transmembrane region" description="Helical" evidence="6">
    <location>
        <begin position="26"/>
        <end position="48"/>
    </location>
</feature>
<organism evidence="8 9">
    <name type="scientific">Actinia tenebrosa</name>
    <name type="common">Australian red waratah sea anemone</name>
    <dbReference type="NCBI Taxonomy" id="6105"/>
    <lineage>
        <taxon>Eukaryota</taxon>
        <taxon>Metazoa</taxon>
        <taxon>Cnidaria</taxon>
        <taxon>Anthozoa</taxon>
        <taxon>Hexacorallia</taxon>
        <taxon>Actiniaria</taxon>
        <taxon>Actiniidae</taxon>
        <taxon>Actinia</taxon>
    </lineage>
</organism>
<dbReference type="OrthoDB" id="6159456at2759"/>
<dbReference type="PANTHER" id="PTHR22750">
    <property type="entry name" value="G-PROTEIN COUPLED RECEPTOR"/>
    <property type="match status" value="1"/>
</dbReference>
<comment type="subcellular location">
    <subcellularLocation>
        <location evidence="1">Cell membrane</location>
        <topology evidence="1">Multi-pass membrane protein</topology>
    </subcellularLocation>
</comment>
<reference evidence="9" key="1">
    <citation type="submission" date="2025-08" db="UniProtKB">
        <authorList>
            <consortium name="RefSeq"/>
        </authorList>
    </citation>
    <scope>IDENTIFICATION</scope>
    <source>
        <tissue evidence="9">Tentacle</tissue>
    </source>
</reference>
<evidence type="ECO:0000313" key="8">
    <source>
        <dbReference type="Proteomes" id="UP000515163"/>
    </source>
</evidence>
<dbReference type="GO" id="GO:0005886">
    <property type="term" value="C:plasma membrane"/>
    <property type="evidence" value="ECO:0007669"/>
    <property type="project" value="UniProtKB-SubCell"/>
</dbReference>
<gene>
    <name evidence="9" type="primary">LOC116296900</name>
</gene>
<keyword evidence="4 6" id="KW-1133">Transmembrane helix</keyword>
<feature type="transmembrane region" description="Helical" evidence="6">
    <location>
        <begin position="165"/>
        <end position="190"/>
    </location>
</feature>
<feature type="transmembrane region" description="Helical" evidence="6">
    <location>
        <begin position="134"/>
        <end position="159"/>
    </location>
</feature>
<keyword evidence="2" id="KW-1003">Cell membrane</keyword>
<evidence type="ECO:0000256" key="2">
    <source>
        <dbReference type="ARBA" id="ARBA00022475"/>
    </source>
</evidence>
<feature type="transmembrane region" description="Helical" evidence="6">
    <location>
        <begin position="266"/>
        <end position="287"/>
    </location>
</feature>
<dbReference type="Proteomes" id="UP000515163">
    <property type="component" value="Unplaced"/>
</dbReference>
<evidence type="ECO:0000313" key="9">
    <source>
        <dbReference type="RefSeq" id="XP_031560870.1"/>
    </source>
</evidence>
<dbReference type="GO" id="GO:0004930">
    <property type="term" value="F:G protein-coupled receptor activity"/>
    <property type="evidence" value="ECO:0007669"/>
    <property type="project" value="InterPro"/>
</dbReference>
<dbReference type="SMART" id="SM01381">
    <property type="entry name" value="7TM_GPCR_Srsx"/>
    <property type="match status" value="1"/>
</dbReference>
<evidence type="ECO:0000256" key="3">
    <source>
        <dbReference type="ARBA" id="ARBA00022692"/>
    </source>
</evidence>
<evidence type="ECO:0000256" key="1">
    <source>
        <dbReference type="ARBA" id="ARBA00004651"/>
    </source>
</evidence>
<dbReference type="PRINTS" id="PR00237">
    <property type="entry name" value="GPCRRHODOPSN"/>
</dbReference>
<evidence type="ECO:0000259" key="7">
    <source>
        <dbReference type="PROSITE" id="PS50262"/>
    </source>
</evidence>
<sequence length="315" mass="35132">MNLAAKPSMASLSTANTTTSLSVTNASMLLTMAVFTVFGNGLVLVILWKDPARELRSMSNLLIANLAISDLILGLFGEPLFASNHWIGNSTLYLTSRCVIDLSLVSSFMSILALSLESYFMLKTEGRFRSSFRRLHVIACTVAIWTLSTIISSLIFAFSEENYKFILAFGVGAPIFVVMLIVYIKIYLVIKRVYRKDYKTIREAVDSSIDEVERKAERIRAKELKVAWTIFTIVGVLFFFWIPAIVSDALGKFCAPVMSCHLDKNLSDSMVIIGFLNAAFNPVVYSLRTKKFRKAVHLILFASSNNSKSLMPLIA</sequence>
<evidence type="ECO:0000256" key="4">
    <source>
        <dbReference type="ARBA" id="ARBA00022989"/>
    </source>
</evidence>
<proteinExistence type="predicted"/>
<protein>
    <submittedName>
        <fullName evidence="9">Alpha-1B adrenergic receptor-like</fullName>
    </submittedName>
</protein>
<dbReference type="InterPro" id="IPR017452">
    <property type="entry name" value="GPCR_Rhodpsn_7TM"/>
</dbReference>
<keyword evidence="3 6" id="KW-0812">Transmembrane</keyword>